<accession>A0A6J2EXZ8</accession>
<dbReference type="Proteomes" id="UP000515165">
    <property type="component" value="Chromosome 13"/>
</dbReference>
<keyword evidence="2" id="KW-1185">Reference proteome</keyword>
<dbReference type="OrthoDB" id="10553845at2759"/>
<dbReference type="KEGG" id="zca:113934615"/>
<feature type="region of interest" description="Disordered" evidence="1">
    <location>
        <begin position="145"/>
        <end position="179"/>
    </location>
</feature>
<reference evidence="3" key="1">
    <citation type="submission" date="2025-08" db="UniProtKB">
        <authorList>
            <consortium name="RefSeq"/>
        </authorList>
    </citation>
    <scope>IDENTIFICATION</scope>
    <source>
        <tissue evidence="3">Blood</tissue>
    </source>
</reference>
<dbReference type="GeneID" id="113934615"/>
<sequence>MAETAPGPAHFVRDPQTKMFTCCLPRSRGCRRKKAHPANAVPPRCRVRAPHCLWPFGQKDHKTTDEIGRRLADIRSISGTWGVTPQGSPGAGAGDCGGRPPTPTRPLSLVVIDWIVLQEPDATEVEPEAEKPGAGCLWVCGDGSGLTHREEPPEAGVGPGAKTGLQSRRPGEGSVLAAASLGGPGLGSVLQRPTESMHGVSFSPLTAAPPPKELELAPTPSAALQGGVVPAETSAGDQEPAGDLAPAHGEPDADQEGPAGEPVPGEPAPVPATVPAGAGAPVPAPNCGSAPSPDPAPAPPPAPTGLPEPQPEPISLRGEPLVQLPLVPSADPNIPPYCFMPSPYFLSLGTN</sequence>
<protein>
    <submittedName>
        <fullName evidence="3">Skin secretory protein xP2-like</fullName>
    </submittedName>
</protein>
<gene>
    <name evidence="3" type="primary">LOC113934615</name>
</gene>
<feature type="compositionally biased region" description="Pro residues" evidence="1">
    <location>
        <begin position="292"/>
        <end position="312"/>
    </location>
</feature>
<evidence type="ECO:0000313" key="2">
    <source>
        <dbReference type="Proteomes" id="UP000515165"/>
    </source>
</evidence>
<proteinExistence type="predicted"/>
<name>A0A6J2EXZ8_ZALCA</name>
<organism evidence="2 3">
    <name type="scientific">Zalophus californianus</name>
    <name type="common">California sealion</name>
    <dbReference type="NCBI Taxonomy" id="9704"/>
    <lineage>
        <taxon>Eukaryota</taxon>
        <taxon>Metazoa</taxon>
        <taxon>Chordata</taxon>
        <taxon>Craniata</taxon>
        <taxon>Vertebrata</taxon>
        <taxon>Euteleostomi</taxon>
        <taxon>Mammalia</taxon>
        <taxon>Eutheria</taxon>
        <taxon>Laurasiatheria</taxon>
        <taxon>Carnivora</taxon>
        <taxon>Caniformia</taxon>
        <taxon>Pinnipedia</taxon>
        <taxon>Otariidae</taxon>
        <taxon>Zalophus</taxon>
    </lineage>
</organism>
<feature type="region of interest" description="Disordered" evidence="1">
    <location>
        <begin position="231"/>
        <end position="320"/>
    </location>
</feature>
<evidence type="ECO:0000256" key="1">
    <source>
        <dbReference type="SAM" id="MobiDB-lite"/>
    </source>
</evidence>
<dbReference type="RefSeq" id="XP_027471787.2">
    <property type="nucleotide sequence ID" value="XM_027615986.2"/>
</dbReference>
<evidence type="ECO:0000313" key="3">
    <source>
        <dbReference type="RefSeq" id="XP_027471787.2"/>
    </source>
</evidence>
<feature type="region of interest" description="Disordered" evidence="1">
    <location>
        <begin position="79"/>
        <end position="103"/>
    </location>
</feature>
<dbReference type="AlphaFoldDB" id="A0A6J2EXZ8"/>